<dbReference type="InterPro" id="IPR042201">
    <property type="entry name" value="FH2_Formin_sf"/>
</dbReference>
<dbReference type="Gene3D" id="1.20.58.2220">
    <property type="entry name" value="Formin, FH2 domain"/>
    <property type="match status" value="1"/>
</dbReference>
<name>A0AAD5VVZ4_9AGAR</name>
<comment type="caution">
    <text evidence="3">The sequence shown here is derived from an EMBL/GenBank/DDBJ whole genome shotgun (WGS) entry which is preliminary data.</text>
</comment>
<protein>
    <recommendedName>
        <fullName evidence="2">FH2 domain-containing protein</fullName>
    </recommendedName>
</protein>
<evidence type="ECO:0000313" key="3">
    <source>
        <dbReference type="EMBL" id="KAJ3566776.1"/>
    </source>
</evidence>
<sequence length="604" mass="67378">MFITYATVLLVPPPIERAKQILSWTTSPHGKKMPTSIVQLIDLLHIVLYNYNVIWRANIHKRRKHGAYRQYYEPLYPPRPRPPPPPPPPPTNGSLVPGAPAPPPPPPSFTPGFKPLKVRSKPAKKLKPFFWNKLNNTNISNTVWNDFSAAIDVDMGDLEATFTVDNMPATPSKISVASAKKDVTTLLDINRANHVAIMLSRIKLEFPQIRKALLNVDDSKLSVDNLRAISKQLPTMEEVERIRSFGDVSKLSKADQYFSEIMTIPRLAERLECMLFRRKLELDIEEVRPELNILRNASREVRSSVRFKKLLQVVLTLGNALNGSTFRGGALGFQMEGLLKLKETKTARGGPSCPTLLHYLARVLLRSDPSLATFIDEMPNLEAAARTAVQPLLQSVNQLSSGLSRVKLEVDNLKEFGPLDGEDHFVQVMEPFVDKVKESIQALASMGTTLDKELKSLLTYYGEDPSSPEAPKPEDFFGLIASFSSSLQKCMLEMHDAQAKEAPAVPKIIHEPAPSDEKTETTLKGNKFSTNHGLQPPPIPPTPTQAIPSGKSVGRGDLDQAIRSMRHGKRRERPARPLSKIFFDGTNTISRPQSRFFADTNVYP</sequence>
<evidence type="ECO:0000256" key="1">
    <source>
        <dbReference type="SAM" id="MobiDB-lite"/>
    </source>
</evidence>
<organism evidence="3 4">
    <name type="scientific">Leucocoprinus birnbaumii</name>
    <dbReference type="NCBI Taxonomy" id="56174"/>
    <lineage>
        <taxon>Eukaryota</taxon>
        <taxon>Fungi</taxon>
        <taxon>Dikarya</taxon>
        <taxon>Basidiomycota</taxon>
        <taxon>Agaricomycotina</taxon>
        <taxon>Agaricomycetes</taxon>
        <taxon>Agaricomycetidae</taxon>
        <taxon>Agaricales</taxon>
        <taxon>Agaricineae</taxon>
        <taxon>Agaricaceae</taxon>
        <taxon>Leucocoprinus</taxon>
    </lineage>
</organism>
<reference evidence="3" key="1">
    <citation type="submission" date="2022-07" db="EMBL/GenBank/DDBJ databases">
        <title>Genome Sequence of Leucocoprinus birnbaumii.</title>
        <authorList>
            <person name="Buettner E."/>
        </authorList>
    </citation>
    <scope>NUCLEOTIDE SEQUENCE</scope>
    <source>
        <strain evidence="3">VT141</strain>
    </source>
</reference>
<accession>A0AAD5VVZ4</accession>
<keyword evidence="4" id="KW-1185">Reference proteome</keyword>
<feature type="region of interest" description="Disordered" evidence="1">
    <location>
        <begin position="73"/>
        <end position="116"/>
    </location>
</feature>
<dbReference type="EMBL" id="JANIEX010000461">
    <property type="protein sequence ID" value="KAJ3566776.1"/>
    <property type="molecule type" value="Genomic_DNA"/>
</dbReference>
<evidence type="ECO:0000313" key="4">
    <source>
        <dbReference type="Proteomes" id="UP001213000"/>
    </source>
</evidence>
<gene>
    <name evidence="3" type="ORF">NP233_g6789</name>
</gene>
<dbReference type="InterPro" id="IPR051425">
    <property type="entry name" value="Formin_Homology"/>
</dbReference>
<proteinExistence type="predicted"/>
<dbReference type="PANTHER" id="PTHR45725">
    <property type="entry name" value="FORMIN HOMOLOGY 2 FAMILY MEMBER"/>
    <property type="match status" value="1"/>
</dbReference>
<dbReference type="PROSITE" id="PS51444">
    <property type="entry name" value="FH2"/>
    <property type="match status" value="1"/>
</dbReference>
<feature type="region of interest" description="Disordered" evidence="1">
    <location>
        <begin position="512"/>
        <end position="556"/>
    </location>
</feature>
<feature type="domain" description="FH2" evidence="2">
    <location>
        <begin position="116"/>
        <end position="513"/>
    </location>
</feature>
<dbReference type="AlphaFoldDB" id="A0AAD5VVZ4"/>
<dbReference type="Proteomes" id="UP001213000">
    <property type="component" value="Unassembled WGS sequence"/>
</dbReference>
<feature type="compositionally biased region" description="Pro residues" evidence="1">
    <location>
        <begin position="75"/>
        <end position="91"/>
    </location>
</feature>
<feature type="compositionally biased region" description="Polar residues" evidence="1">
    <location>
        <begin position="522"/>
        <end position="533"/>
    </location>
</feature>
<evidence type="ECO:0000259" key="2">
    <source>
        <dbReference type="PROSITE" id="PS51444"/>
    </source>
</evidence>
<feature type="compositionally biased region" description="Pro residues" evidence="1">
    <location>
        <begin position="99"/>
        <end position="109"/>
    </location>
</feature>
<feature type="compositionally biased region" description="Basic and acidic residues" evidence="1">
    <location>
        <begin position="512"/>
        <end position="521"/>
    </location>
</feature>
<dbReference type="PANTHER" id="PTHR45725:SF1">
    <property type="entry name" value="DISHEVELLED ASSOCIATED ACTIVATOR OF MORPHOGENESIS, ISOFORM D"/>
    <property type="match status" value="1"/>
</dbReference>
<dbReference type="SUPFAM" id="SSF101447">
    <property type="entry name" value="Formin homology 2 domain (FH2 domain)"/>
    <property type="match status" value="1"/>
</dbReference>
<dbReference type="InterPro" id="IPR015425">
    <property type="entry name" value="FH2_Formin"/>
</dbReference>
<dbReference type="SMART" id="SM00498">
    <property type="entry name" value="FH2"/>
    <property type="match status" value="1"/>
</dbReference>
<dbReference type="Pfam" id="PF02181">
    <property type="entry name" value="FH2"/>
    <property type="match status" value="1"/>
</dbReference>